<dbReference type="Proteomes" id="UP001060504">
    <property type="component" value="Unassembled WGS sequence"/>
</dbReference>
<evidence type="ECO:0000256" key="6">
    <source>
        <dbReference type="SAM" id="MobiDB-lite"/>
    </source>
</evidence>
<evidence type="ECO:0000259" key="7">
    <source>
        <dbReference type="SMART" id="SM00833"/>
    </source>
</evidence>
<dbReference type="InterPro" id="IPR003495">
    <property type="entry name" value="CobW/HypB/UreG_nucleotide-bd"/>
</dbReference>
<evidence type="ECO:0000256" key="2">
    <source>
        <dbReference type="ARBA" id="ARBA00022801"/>
    </source>
</evidence>
<evidence type="ECO:0000256" key="3">
    <source>
        <dbReference type="ARBA" id="ARBA00023186"/>
    </source>
</evidence>
<evidence type="ECO:0000256" key="1">
    <source>
        <dbReference type="ARBA" id="ARBA00022741"/>
    </source>
</evidence>
<keyword evidence="1" id="KW-0547">Nucleotide-binding</keyword>
<feature type="region of interest" description="Disordered" evidence="6">
    <location>
        <begin position="1"/>
        <end position="20"/>
    </location>
</feature>
<sequence length="343" mass="36577">MGDDPPLLAPAPAAAPPAVDGRDPVPVTLLTGYLGAGKTTLLNQILTSAHGLRIAVLVNDFGAINIDAALVESVRDSTITLTNGCVCCEIRDDLVAALAELMGTTTDLDHIVLEASGVADPGGIVMTFLDGRYRHLLRVDSITCVVDAEGVFADDYDQALTALKLRQIGFSDLVVLNKTDLVGPAHLSVIRDWIDAHLRRVRVVESTYGQVPLEVLLGTSRFDAATATSCAGDAAREGGASSMRFDRWSFTCANVLSRGALEQMVKRDLPASVYRCKGIVFTDDAPGRALVLQVVGRRTTLVELDRPAPEGKRTQIVAIGRGIDAAELDRLFGACVTDELIER</sequence>
<dbReference type="Gene3D" id="3.40.50.300">
    <property type="entry name" value="P-loop containing nucleotide triphosphate hydrolases"/>
    <property type="match status" value="1"/>
</dbReference>
<evidence type="ECO:0000256" key="5">
    <source>
        <dbReference type="ARBA" id="ARBA00049117"/>
    </source>
</evidence>
<gene>
    <name evidence="8" type="ORF">NGTWS1702_13210</name>
</gene>
<dbReference type="SMART" id="SM00833">
    <property type="entry name" value="CobW_C"/>
    <property type="match status" value="1"/>
</dbReference>
<keyword evidence="9" id="KW-1185">Reference proteome</keyword>
<dbReference type="InterPro" id="IPR027417">
    <property type="entry name" value="P-loop_NTPase"/>
</dbReference>
<keyword evidence="2" id="KW-0378">Hydrolase</keyword>
<feature type="domain" description="CobW C-terminal" evidence="7">
    <location>
        <begin position="245"/>
        <end position="336"/>
    </location>
</feature>
<dbReference type="InterPro" id="IPR036627">
    <property type="entry name" value="CobW-likC_sf"/>
</dbReference>
<comment type="similarity">
    <text evidence="4">Belongs to the SIMIBI class G3E GTPase family. ZNG1 subfamily.</text>
</comment>
<keyword evidence="3" id="KW-0143">Chaperone</keyword>
<dbReference type="CDD" id="cd03112">
    <property type="entry name" value="CobW-like"/>
    <property type="match status" value="1"/>
</dbReference>
<dbReference type="Pfam" id="PF02492">
    <property type="entry name" value="cobW"/>
    <property type="match status" value="1"/>
</dbReference>
<proteinExistence type="inferred from homology"/>
<protein>
    <submittedName>
        <fullName evidence="8">Cobalamin synthesis protein P47K</fullName>
    </submittedName>
</protein>
<name>A0ABQ4V899_9MYCO</name>
<dbReference type="PANTHER" id="PTHR13748:SF59">
    <property type="entry name" value="COBW C-TERMINAL DOMAIN-CONTAINING PROTEIN"/>
    <property type="match status" value="1"/>
</dbReference>
<evidence type="ECO:0000313" key="8">
    <source>
        <dbReference type="EMBL" id="GJF13220.1"/>
    </source>
</evidence>
<dbReference type="EMBL" id="BPRH01001399">
    <property type="protein sequence ID" value="GJF13220.1"/>
    <property type="molecule type" value="Genomic_DNA"/>
</dbReference>
<reference evidence="8 9" key="1">
    <citation type="submission" date="2021-08" db="EMBL/GenBank/DDBJ databases">
        <title>Draft genome sequence of Mycolicibacterium sp. NGTWS1702 strain.</title>
        <authorList>
            <person name="Matsumoto M."/>
            <person name="Tang B.C.C."/>
            <person name="Machida Y."/>
            <person name="Matoyama H."/>
            <person name="Kishihara T."/>
            <person name="Sato S."/>
            <person name="Kondo I."/>
            <person name="Sano M."/>
            <person name="Kato G."/>
        </authorList>
    </citation>
    <scope>NUCLEOTIDE SEQUENCE [LARGE SCALE GENOMIC DNA]</scope>
    <source>
        <strain evidence="8 9">NGTWSNA01</strain>
    </source>
</reference>
<dbReference type="Pfam" id="PF07683">
    <property type="entry name" value="CobW_C"/>
    <property type="match status" value="1"/>
</dbReference>
<dbReference type="SUPFAM" id="SSF52540">
    <property type="entry name" value="P-loop containing nucleoside triphosphate hydrolases"/>
    <property type="match status" value="1"/>
</dbReference>
<dbReference type="PANTHER" id="PTHR13748">
    <property type="entry name" value="COBW-RELATED"/>
    <property type="match status" value="1"/>
</dbReference>
<dbReference type="InterPro" id="IPR011629">
    <property type="entry name" value="CobW-like_C"/>
</dbReference>
<dbReference type="InterPro" id="IPR051316">
    <property type="entry name" value="Zinc-reg_GTPase_activator"/>
</dbReference>
<dbReference type="Gene3D" id="3.30.1220.10">
    <property type="entry name" value="CobW-like, C-terminal domain"/>
    <property type="match status" value="1"/>
</dbReference>
<evidence type="ECO:0000256" key="4">
    <source>
        <dbReference type="ARBA" id="ARBA00034320"/>
    </source>
</evidence>
<accession>A0ABQ4V899</accession>
<comment type="catalytic activity">
    <reaction evidence="5">
        <text>GTP + H2O = GDP + phosphate + H(+)</text>
        <dbReference type="Rhea" id="RHEA:19669"/>
        <dbReference type="ChEBI" id="CHEBI:15377"/>
        <dbReference type="ChEBI" id="CHEBI:15378"/>
        <dbReference type="ChEBI" id="CHEBI:37565"/>
        <dbReference type="ChEBI" id="CHEBI:43474"/>
        <dbReference type="ChEBI" id="CHEBI:58189"/>
    </reaction>
    <physiologicalReaction direction="left-to-right" evidence="5">
        <dbReference type="Rhea" id="RHEA:19670"/>
    </physiologicalReaction>
</comment>
<comment type="caution">
    <text evidence="8">The sequence shown here is derived from an EMBL/GenBank/DDBJ whole genome shotgun (WGS) entry which is preliminary data.</text>
</comment>
<dbReference type="SUPFAM" id="SSF90002">
    <property type="entry name" value="Hypothetical protein YjiA, C-terminal domain"/>
    <property type="match status" value="1"/>
</dbReference>
<evidence type="ECO:0000313" key="9">
    <source>
        <dbReference type="Proteomes" id="UP001060504"/>
    </source>
</evidence>
<organism evidence="8 9">
    <name type="scientific">Mycolicibacterium cyprinidarum</name>
    <dbReference type="NCBI Taxonomy" id="2860311"/>
    <lineage>
        <taxon>Bacteria</taxon>
        <taxon>Bacillati</taxon>
        <taxon>Actinomycetota</taxon>
        <taxon>Actinomycetes</taxon>
        <taxon>Mycobacteriales</taxon>
        <taxon>Mycobacteriaceae</taxon>
        <taxon>Mycolicibacterium</taxon>
    </lineage>
</organism>